<evidence type="ECO:0000256" key="3">
    <source>
        <dbReference type="ARBA" id="ARBA00022833"/>
    </source>
</evidence>
<dbReference type="STRING" id="905079.L1IFX9"/>
<feature type="signal peptide" evidence="4">
    <location>
        <begin position="1"/>
        <end position="26"/>
    </location>
</feature>
<dbReference type="EnsemblProtists" id="EKX34987">
    <property type="protein sequence ID" value="EKX34987"/>
    <property type="gene ID" value="GUITHDRAFT_80172"/>
</dbReference>
<dbReference type="OMA" id="VGCVIVM"/>
<sequence length="213" mass="23755">MANPGLWYYLLAVLLLCELWHGPCYPSRVLSAWLPCSDSDTSHAIGLQRERHYMKIALREARQALKLGEVPVGCVVVFEDEIIAQGHNLGNTLYDGTRHAELIAIDSLVQNSDFRLLEGCEVFVTCEPCIMCASALGQLNVKRVVMGCRNLFFGGCGSVISINAKSALGKCLERGFKCEWGVEEEAAIELLRIFYSGKNPRAPNPKFRRKSFR</sequence>
<feature type="domain" description="CMP/dCMP-type deaminase" evidence="5">
    <location>
        <begin position="48"/>
        <end position="158"/>
    </location>
</feature>
<evidence type="ECO:0000313" key="7">
    <source>
        <dbReference type="EnsemblProtists" id="EKX34987"/>
    </source>
</evidence>
<dbReference type="GO" id="GO:0005737">
    <property type="term" value="C:cytoplasm"/>
    <property type="evidence" value="ECO:0007669"/>
    <property type="project" value="TreeGrafter"/>
</dbReference>
<dbReference type="GeneID" id="17291731"/>
<reference evidence="8" key="2">
    <citation type="submission" date="2012-11" db="EMBL/GenBank/DDBJ databases">
        <authorList>
            <person name="Kuo A."/>
            <person name="Curtis B.A."/>
            <person name="Tanifuji G."/>
            <person name="Burki F."/>
            <person name="Gruber A."/>
            <person name="Irimia M."/>
            <person name="Maruyama S."/>
            <person name="Arias M.C."/>
            <person name="Ball S.G."/>
            <person name="Gile G.H."/>
            <person name="Hirakawa Y."/>
            <person name="Hopkins J.F."/>
            <person name="Rensing S.A."/>
            <person name="Schmutz J."/>
            <person name="Symeonidi A."/>
            <person name="Elias M."/>
            <person name="Eveleigh R.J."/>
            <person name="Herman E.K."/>
            <person name="Klute M.J."/>
            <person name="Nakayama T."/>
            <person name="Obornik M."/>
            <person name="Reyes-Prieto A."/>
            <person name="Armbrust E.V."/>
            <person name="Aves S.J."/>
            <person name="Beiko R.G."/>
            <person name="Coutinho P."/>
            <person name="Dacks J.B."/>
            <person name="Durnford D.G."/>
            <person name="Fast N.M."/>
            <person name="Green B.R."/>
            <person name="Grisdale C."/>
            <person name="Hempe F."/>
            <person name="Henrissat B."/>
            <person name="Hoppner M.P."/>
            <person name="Ishida K.-I."/>
            <person name="Kim E."/>
            <person name="Koreny L."/>
            <person name="Kroth P.G."/>
            <person name="Liu Y."/>
            <person name="Malik S.-B."/>
            <person name="Maier U.G."/>
            <person name="McRose D."/>
            <person name="Mock T."/>
            <person name="Neilson J.A."/>
            <person name="Onodera N.T."/>
            <person name="Poole A.M."/>
            <person name="Pritham E.J."/>
            <person name="Richards T.A."/>
            <person name="Rocap G."/>
            <person name="Roy S.W."/>
            <person name="Sarai C."/>
            <person name="Schaack S."/>
            <person name="Shirato S."/>
            <person name="Slamovits C.H."/>
            <person name="Spencer D.F."/>
            <person name="Suzuki S."/>
            <person name="Worden A.Z."/>
            <person name="Zauner S."/>
            <person name="Barry K."/>
            <person name="Bell C."/>
            <person name="Bharti A.K."/>
            <person name="Crow J.A."/>
            <person name="Grimwood J."/>
            <person name="Kramer R."/>
            <person name="Lindquist E."/>
            <person name="Lucas S."/>
            <person name="Salamov A."/>
            <person name="McFadden G.I."/>
            <person name="Lane C.E."/>
            <person name="Keeling P.J."/>
            <person name="Gray M.W."/>
            <person name="Grigoriev I.V."/>
            <person name="Archibald J.M."/>
        </authorList>
    </citation>
    <scope>NUCLEOTIDE SEQUENCE</scope>
    <source>
        <strain evidence="8">CCMP2712</strain>
    </source>
</reference>
<dbReference type="GO" id="GO:0008270">
    <property type="term" value="F:zinc ion binding"/>
    <property type="evidence" value="ECO:0007669"/>
    <property type="project" value="InterPro"/>
</dbReference>
<reference evidence="7" key="3">
    <citation type="submission" date="2015-06" db="UniProtKB">
        <authorList>
            <consortium name="EnsemblProtists"/>
        </authorList>
    </citation>
    <scope>IDENTIFICATION</scope>
</reference>
<dbReference type="InterPro" id="IPR016193">
    <property type="entry name" value="Cytidine_deaminase-like"/>
</dbReference>
<keyword evidence="8" id="KW-1185">Reference proteome</keyword>
<gene>
    <name evidence="6" type="ORF">GUITHDRAFT_80172</name>
</gene>
<dbReference type="Gene3D" id="3.40.140.10">
    <property type="entry name" value="Cytidine Deaminase, domain 2"/>
    <property type="match status" value="1"/>
</dbReference>
<feature type="chain" id="PRO_5008770009" description="CMP/dCMP-type deaminase domain-containing protein" evidence="4">
    <location>
        <begin position="27"/>
        <end position="213"/>
    </location>
</feature>
<organism evidence="6">
    <name type="scientific">Guillardia theta (strain CCMP2712)</name>
    <name type="common">Cryptophyte</name>
    <dbReference type="NCBI Taxonomy" id="905079"/>
    <lineage>
        <taxon>Eukaryota</taxon>
        <taxon>Cryptophyceae</taxon>
        <taxon>Pyrenomonadales</taxon>
        <taxon>Geminigeraceae</taxon>
        <taxon>Guillardia</taxon>
    </lineage>
</organism>
<evidence type="ECO:0000259" key="5">
    <source>
        <dbReference type="PROSITE" id="PS51747"/>
    </source>
</evidence>
<dbReference type="InterPro" id="IPR016192">
    <property type="entry name" value="APOBEC/CMP_deaminase_Zn-bd"/>
</dbReference>
<dbReference type="GO" id="GO:0002100">
    <property type="term" value="P:tRNA wobble adenosine to inosine editing"/>
    <property type="evidence" value="ECO:0007669"/>
    <property type="project" value="TreeGrafter"/>
</dbReference>
<keyword evidence="1" id="KW-0479">Metal-binding</keyword>
<dbReference type="GO" id="GO:0052717">
    <property type="term" value="F:tRNA-specific adenosine-34 deaminase activity"/>
    <property type="evidence" value="ECO:0007669"/>
    <property type="project" value="TreeGrafter"/>
</dbReference>
<name>L1IFX9_GUITC</name>
<dbReference type="PROSITE" id="PS00903">
    <property type="entry name" value="CYT_DCMP_DEAMINASES_1"/>
    <property type="match status" value="1"/>
</dbReference>
<evidence type="ECO:0000256" key="1">
    <source>
        <dbReference type="ARBA" id="ARBA00022723"/>
    </source>
</evidence>
<keyword evidence="4" id="KW-0732">Signal</keyword>
<evidence type="ECO:0000256" key="4">
    <source>
        <dbReference type="SAM" id="SignalP"/>
    </source>
</evidence>
<evidence type="ECO:0000313" key="8">
    <source>
        <dbReference type="Proteomes" id="UP000011087"/>
    </source>
</evidence>
<dbReference type="CDD" id="cd01285">
    <property type="entry name" value="nucleoside_deaminase"/>
    <property type="match status" value="1"/>
</dbReference>
<dbReference type="eggNOG" id="KOG1018">
    <property type="taxonomic scope" value="Eukaryota"/>
</dbReference>
<dbReference type="Proteomes" id="UP000011087">
    <property type="component" value="Unassembled WGS sequence"/>
</dbReference>
<dbReference type="InterPro" id="IPR002125">
    <property type="entry name" value="CMP_dCMP_dom"/>
</dbReference>
<dbReference type="RefSeq" id="XP_005821967.1">
    <property type="nucleotide sequence ID" value="XM_005821910.1"/>
</dbReference>
<dbReference type="EMBL" id="JH993099">
    <property type="protein sequence ID" value="EKX34987.1"/>
    <property type="molecule type" value="Genomic_DNA"/>
</dbReference>
<dbReference type="PROSITE" id="PS51747">
    <property type="entry name" value="CYT_DCMP_DEAMINASES_2"/>
    <property type="match status" value="1"/>
</dbReference>
<dbReference type="AlphaFoldDB" id="L1IFX9"/>
<protein>
    <recommendedName>
        <fullName evidence="5">CMP/dCMP-type deaminase domain-containing protein</fullName>
    </recommendedName>
</protein>
<evidence type="ECO:0000256" key="2">
    <source>
        <dbReference type="ARBA" id="ARBA00022801"/>
    </source>
</evidence>
<accession>L1IFX9</accession>
<dbReference type="Pfam" id="PF00383">
    <property type="entry name" value="dCMP_cyt_deam_1"/>
    <property type="match status" value="1"/>
</dbReference>
<dbReference type="PaxDb" id="55529-EKX34987"/>
<dbReference type="SUPFAM" id="SSF53927">
    <property type="entry name" value="Cytidine deaminase-like"/>
    <property type="match status" value="1"/>
</dbReference>
<dbReference type="GO" id="GO:0005634">
    <property type="term" value="C:nucleus"/>
    <property type="evidence" value="ECO:0007669"/>
    <property type="project" value="TreeGrafter"/>
</dbReference>
<evidence type="ECO:0000313" key="6">
    <source>
        <dbReference type="EMBL" id="EKX34987.1"/>
    </source>
</evidence>
<keyword evidence="3" id="KW-0862">Zinc</keyword>
<dbReference type="KEGG" id="gtt:GUITHDRAFT_80172"/>
<dbReference type="PANTHER" id="PTHR11079:SF149">
    <property type="entry name" value="TRNA-SPECIFIC ADENOSINE DEAMINASE 2"/>
    <property type="match status" value="1"/>
</dbReference>
<dbReference type="OrthoDB" id="408702at2759"/>
<reference evidence="6 8" key="1">
    <citation type="journal article" date="2012" name="Nature">
        <title>Algal genomes reveal evolutionary mosaicism and the fate of nucleomorphs.</title>
        <authorList>
            <consortium name="DOE Joint Genome Institute"/>
            <person name="Curtis B.A."/>
            <person name="Tanifuji G."/>
            <person name="Burki F."/>
            <person name="Gruber A."/>
            <person name="Irimia M."/>
            <person name="Maruyama S."/>
            <person name="Arias M.C."/>
            <person name="Ball S.G."/>
            <person name="Gile G.H."/>
            <person name="Hirakawa Y."/>
            <person name="Hopkins J.F."/>
            <person name="Kuo A."/>
            <person name="Rensing S.A."/>
            <person name="Schmutz J."/>
            <person name="Symeonidi A."/>
            <person name="Elias M."/>
            <person name="Eveleigh R.J."/>
            <person name="Herman E.K."/>
            <person name="Klute M.J."/>
            <person name="Nakayama T."/>
            <person name="Obornik M."/>
            <person name="Reyes-Prieto A."/>
            <person name="Armbrust E.V."/>
            <person name="Aves S.J."/>
            <person name="Beiko R.G."/>
            <person name="Coutinho P."/>
            <person name="Dacks J.B."/>
            <person name="Durnford D.G."/>
            <person name="Fast N.M."/>
            <person name="Green B.R."/>
            <person name="Grisdale C.J."/>
            <person name="Hempel F."/>
            <person name="Henrissat B."/>
            <person name="Hoppner M.P."/>
            <person name="Ishida K."/>
            <person name="Kim E."/>
            <person name="Koreny L."/>
            <person name="Kroth P.G."/>
            <person name="Liu Y."/>
            <person name="Malik S.B."/>
            <person name="Maier U.G."/>
            <person name="McRose D."/>
            <person name="Mock T."/>
            <person name="Neilson J.A."/>
            <person name="Onodera N.T."/>
            <person name="Poole A.M."/>
            <person name="Pritham E.J."/>
            <person name="Richards T.A."/>
            <person name="Rocap G."/>
            <person name="Roy S.W."/>
            <person name="Sarai C."/>
            <person name="Schaack S."/>
            <person name="Shirato S."/>
            <person name="Slamovits C.H."/>
            <person name="Spencer D.F."/>
            <person name="Suzuki S."/>
            <person name="Worden A.Z."/>
            <person name="Zauner S."/>
            <person name="Barry K."/>
            <person name="Bell C."/>
            <person name="Bharti A.K."/>
            <person name="Crow J.A."/>
            <person name="Grimwood J."/>
            <person name="Kramer R."/>
            <person name="Lindquist E."/>
            <person name="Lucas S."/>
            <person name="Salamov A."/>
            <person name="McFadden G.I."/>
            <person name="Lane C.E."/>
            <person name="Keeling P.J."/>
            <person name="Gray M.W."/>
            <person name="Grigoriev I.V."/>
            <person name="Archibald J.M."/>
        </authorList>
    </citation>
    <scope>NUCLEOTIDE SEQUENCE</scope>
    <source>
        <strain evidence="6 8">CCMP2712</strain>
    </source>
</reference>
<keyword evidence="2" id="KW-0378">Hydrolase</keyword>
<dbReference type="PANTHER" id="PTHR11079">
    <property type="entry name" value="CYTOSINE DEAMINASE FAMILY MEMBER"/>
    <property type="match status" value="1"/>
</dbReference>
<proteinExistence type="predicted"/>
<dbReference type="HOGENOM" id="CLU_025810_8_2_1"/>